<dbReference type="Pfam" id="PF12259">
    <property type="entry name" value="Baculo_F"/>
    <property type="match status" value="1"/>
</dbReference>
<protein>
    <recommendedName>
        <fullName evidence="4">Envelope fusion protein</fullName>
    </recommendedName>
</protein>
<dbReference type="InterPro" id="IPR022048">
    <property type="entry name" value="Envelope_fusion-like"/>
</dbReference>
<reference evidence="2 3" key="1">
    <citation type="journal article" date="2021" name="BMC Biol.">
        <title>Horizontally acquired antibacterial genes associated with adaptive radiation of ladybird beetles.</title>
        <authorList>
            <person name="Li H.S."/>
            <person name="Tang X.F."/>
            <person name="Huang Y.H."/>
            <person name="Xu Z.Y."/>
            <person name="Chen M.L."/>
            <person name="Du X.Y."/>
            <person name="Qiu B.Y."/>
            <person name="Chen P.T."/>
            <person name="Zhang W."/>
            <person name="Slipinski A."/>
            <person name="Escalona H.E."/>
            <person name="Waterhouse R.M."/>
            <person name="Zwick A."/>
            <person name="Pang H."/>
        </authorList>
    </citation>
    <scope>NUCLEOTIDE SEQUENCE [LARGE SCALE GENOMIC DNA]</scope>
    <source>
        <strain evidence="2">SYSU2018</strain>
    </source>
</reference>
<proteinExistence type="predicted"/>
<keyword evidence="3" id="KW-1185">Reference proteome</keyword>
<evidence type="ECO:0008006" key="4">
    <source>
        <dbReference type="Google" id="ProtNLM"/>
    </source>
</evidence>
<comment type="caution">
    <text evidence="2">The sequence shown here is derived from an EMBL/GenBank/DDBJ whole genome shotgun (WGS) entry which is preliminary data.</text>
</comment>
<name>A0ABD2MRF8_9CUCU</name>
<gene>
    <name evidence="2" type="ORF">HHI36_008103</name>
</gene>
<accession>A0ABD2MRF8</accession>
<organism evidence="2 3">
    <name type="scientific">Cryptolaemus montrouzieri</name>
    <dbReference type="NCBI Taxonomy" id="559131"/>
    <lineage>
        <taxon>Eukaryota</taxon>
        <taxon>Metazoa</taxon>
        <taxon>Ecdysozoa</taxon>
        <taxon>Arthropoda</taxon>
        <taxon>Hexapoda</taxon>
        <taxon>Insecta</taxon>
        <taxon>Pterygota</taxon>
        <taxon>Neoptera</taxon>
        <taxon>Endopterygota</taxon>
        <taxon>Coleoptera</taxon>
        <taxon>Polyphaga</taxon>
        <taxon>Cucujiformia</taxon>
        <taxon>Coccinelloidea</taxon>
        <taxon>Coccinellidae</taxon>
        <taxon>Scymninae</taxon>
        <taxon>Scymnini</taxon>
        <taxon>Cryptolaemus</taxon>
    </lineage>
</organism>
<dbReference type="Proteomes" id="UP001516400">
    <property type="component" value="Unassembled WGS sequence"/>
</dbReference>
<dbReference type="EMBL" id="JABFTP020000021">
    <property type="protein sequence ID" value="KAL3269019.1"/>
    <property type="molecule type" value="Genomic_DNA"/>
</dbReference>
<keyword evidence="1" id="KW-1133">Transmembrane helix</keyword>
<evidence type="ECO:0000256" key="1">
    <source>
        <dbReference type="SAM" id="Phobius"/>
    </source>
</evidence>
<keyword evidence="1" id="KW-0812">Transmembrane</keyword>
<sequence>MILQSTEIELLLMKLENAISFGRLNLLHENILPLKTFISILENTNWRVFKHLSNYYALCLTKIIIKEDQLIFLISIPLIGLENYNVYHMYDIPYKNLSLPQLPSFALEKKEEIKWETTTLHQIEEFYITRQEDLVLPPECLKPLLKELREECPRIRKPITTDLYQLEDKTIISQNNTWIFETCENITKRIKIPMISRLRSSCIISNGRKQIYPQVTLTLKQSIDLLPMELQKINIINEEELSVEEVPPLQDLYSWAPHPTIISFTTIFLVIICIIVFCSLYYQLFKKRRKNTVQGPTPLVQILQKGEELYDPEQPPF</sequence>
<evidence type="ECO:0000313" key="3">
    <source>
        <dbReference type="Proteomes" id="UP001516400"/>
    </source>
</evidence>
<dbReference type="AlphaFoldDB" id="A0ABD2MRF8"/>
<evidence type="ECO:0000313" key="2">
    <source>
        <dbReference type="EMBL" id="KAL3269019.1"/>
    </source>
</evidence>
<feature type="transmembrane region" description="Helical" evidence="1">
    <location>
        <begin position="261"/>
        <end position="282"/>
    </location>
</feature>
<keyword evidence="1" id="KW-0472">Membrane</keyword>